<reference evidence="1 2" key="1">
    <citation type="submission" date="2016-11" db="EMBL/GenBank/DDBJ databases">
        <authorList>
            <person name="Jaros S."/>
            <person name="Januszkiewicz K."/>
            <person name="Wedrychowicz H."/>
        </authorList>
    </citation>
    <scope>NUCLEOTIDE SEQUENCE [LARGE SCALE GENOMIC DNA]</scope>
    <source>
        <strain evidence="1 2">DSM 15930</strain>
    </source>
</reference>
<dbReference type="AlphaFoldDB" id="A0A1M7MXX2"/>
<dbReference type="STRING" id="1120996.SAMN02746066_04100"/>
<evidence type="ECO:0000313" key="1">
    <source>
        <dbReference type="EMBL" id="SHM95901.1"/>
    </source>
</evidence>
<accession>A0A1M7MXX2</accession>
<protein>
    <recommendedName>
        <fullName evidence="3">Holliday junction resolvase</fullName>
    </recommendedName>
</protein>
<evidence type="ECO:0000313" key="2">
    <source>
        <dbReference type="Proteomes" id="UP000184038"/>
    </source>
</evidence>
<proteinExistence type="predicted"/>
<keyword evidence="2" id="KW-1185">Reference proteome</keyword>
<dbReference type="RefSeq" id="WP_170865546.1">
    <property type="nucleotide sequence ID" value="NZ_FRCP01000023.1"/>
</dbReference>
<gene>
    <name evidence="1" type="ORF">SAMN02746066_04100</name>
</gene>
<organism evidence="1 2">
    <name type="scientific">Anaerosporobacter mobilis DSM 15930</name>
    <dbReference type="NCBI Taxonomy" id="1120996"/>
    <lineage>
        <taxon>Bacteria</taxon>
        <taxon>Bacillati</taxon>
        <taxon>Bacillota</taxon>
        <taxon>Clostridia</taxon>
        <taxon>Lachnospirales</taxon>
        <taxon>Lachnospiraceae</taxon>
        <taxon>Anaerosporobacter</taxon>
    </lineage>
</organism>
<dbReference type="EMBL" id="FRCP01000023">
    <property type="protein sequence ID" value="SHM95901.1"/>
    <property type="molecule type" value="Genomic_DNA"/>
</dbReference>
<dbReference type="Proteomes" id="UP000184038">
    <property type="component" value="Unassembled WGS sequence"/>
</dbReference>
<evidence type="ECO:0008006" key="3">
    <source>
        <dbReference type="Google" id="ProtNLM"/>
    </source>
</evidence>
<dbReference type="InterPro" id="IPR056931">
    <property type="entry name" value="D14-like"/>
</dbReference>
<dbReference type="Pfam" id="PF24608">
    <property type="entry name" value="PDDEXK_15"/>
    <property type="match status" value="1"/>
</dbReference>
<sequence length="119" mass="13968">MSINSKQKGKAGELELAKELAKYGYETRRSVQYNGKTEDSEADLVGLPGIHIECKRVEKLNIDDALEQADRDNKGKRDLPFYERVLPVVFHRKNRKKWKVTMYMEDFIELYREWSNGRG</sequence>
<name>A0A1M7MXX2_9FIRM</name>